<feature type="domain" description="Peptidase S24/S26A/S26B/S26C" evidence="13">
    <location>
        <begin position="80"/>
        <end position="197"/>
    </location>
</feature>
<proteinExistence type="inferred from homology"/>
<dbReference type="InterPro" id="IPR006197">
    <property type="entry name" value="Peptidase_S24_LexA"/>
</dbReference>
<keyword evidence="6 12" id="KW-0068">Autocatalytic cleavage</keyword>
<dbReference type="InterPro" id="IPR006200">
    <property type="entry name" value="LexA"/>
</dbReference>
<dbReference type="AlphaFoldDB" id="A0A418VHF1"/>
<keyword evidence="7" id="KW-0805">Transcription regulation</keyword>
<dbReference type="InterPro" id="IPR050077">
    <property type="entry name" value="LexA_repressor"/>
</dbReference>
<dbReference type="GO" id="GO:0045892">
    <property type="term" value="P:negative regulation of DNA-templated transcription"/>
    <property type="evidence" value="ECO:0007669"/>
    <property type="project" value="InterPro"/>
</dbReference>
<dbReference type="SUPFAM" id="SSF51306">
    <property type="entry name" value="LexA/Signal peptidase"/>
    <property type="match status" value="1"/>
</dbReference>
<dbReference type="Pfam" id="PF00717">
    <property type="entry name" value="Peptidase_S24"/>
    <property type="match status" value="1"/>
</dbReference>
<dbReference type="PANTHER" id="PTHR33516:SF2">
    <property type="entry name" value="LEXA REPRESSOR-RELATED"/>
    <property type="match status" value="1"/>
</dbReference>
<keyword evidence="5 12" id="KW-0378">Hydrolase</keyword>
<keyword evidence="10" id="KW-0234">DNA repair</keyword>
<dbReference type="InterPro" id="IPR036388">
    <property type="entry name" value="WH-like_DNA-bd_sf"/>
</dbReference>
<dbReference type="NCBIfam" id="TIGR00498">
    <property type="entry name" value="lexA"/>
    <property type="match status" value="1"/>
</dbReference>
<dbReference type="GO" id="GO:0006508">
    <property type="term" value="P:proteolysis"/>
    <property type="evidence" value="ECO:0007669"/>
    <property type="project" value="InterPro"/>
</dbReference>
<evidence type="ECO:0000256" key="5">
    <source>
        <dbReference type="ARBA" id="ARBA00022801"/>
    </source>
</evidence>
<dbReference type="Gene3D" id="1.10.10.10">
    <property type="entry name" value="Winged helix-like DNA-binding domain superfamily/Winged helix DNA-binding domain"/>
    <property type="match status" value="1"/>
</dbReference>
<evidence type="ECO:0000256" key="12">
    <source>
        <dbReference type="RuleBase" id="RU003991"/>
    </source>
</evidence>
<evidence type="ECO:0000256" key="8">
    <source>
        <dbReference type="ARBA" id="ARBA00023125"/>
    </source>
</evidence>
<dbReference type="GO" id="GO:0006260">
    <property type="term" value="P:DNA replication"/>
    <property type="evidence" value="ECO:0007669"/>
    <property type="project" value="UniProtKB-KW"/>
</dbReference>
<dbReference type="Gene3D" id="2.10.109.10">
    <property type="entry name" value="Umud Fragment, subunit A"/>
    <property type="match status" value="1"/>
</dbReference>
<keyword evidence="9" id="KW-0804">Transcription</keyword>
<feature type="domain" description="LexA repressor DNA-binding" evidence="14">
    <location>
        <begin position="5"/>
        <end position="60"/>
    </location>
</feature>
<evidence type="ECO:0000313" key="16">
    <source>
        <dbReference type="Proteomes" id="UP000286287"/>
    </source>
</evidence>
<dbReference type="EMBL" id="QYUJ01000004">
    <property type="protein sequence ID" value="RJF75561.1"/>
    <property type="molecule type" value="Genomic_DNA"/>
</dbReference>
<organism evidence="15 16">
    <name type="scientific">Deinococcus cavernae</name>
    <dbReference type="NCBI Taxonomy" id="2320857"/>
    <lineage>
        <taxon>Bacteria</taxon>
        <taxon>Thermotogati</taxon>
        <taxon>Deinococcota</taxon>
        <taxon>Deinococci</taxon>
        <taxon>Deinococcales</taxon>
        <taxon>Deinococcaceae</taxon>
        <taxon>Deinococcus</taxon>
    </lineage>
</organism>
<dbReference type="InterPro" id="IPR015927">
    <property type="entry name" value="Peptidase_S24_S26A/B/C"/>
</dbReference>
<evidence type="ECO:0000256" key="6">
    <source>
        <dbReference type="ARBA" id="ARBA00022813"/>
    </source>
</evidence>
<dbReference type="Proteomes" id="UP000286287">
    <property type="component" value="Unassembled WGS sequence"/>
</dbReference>
<evidence type="ECO:0000256" key="9">
    <source>
        <dbReference type="ARBA" id="ARBA00023163"/>
    </source>
</evidence>
<dbReference type="InterPro" id="IPR036390">
    <property type="entry name" value="WH_DNA-bd_sf"/>
</dbReference>
<dbReference type="PRINTS" id="PR00726">
    <property type="entry name" value="LEXASERPTASE"/>
</dbReference>
<dbReference type="GO" id="GO:0006281">
    <property type="term" value="P:DNA repair"/>
    <property type="evidence" value="ECO:0007669"/>
    <property type="project" value="UniProtKB-KW"/>
</dbReference>
<keyword evidence="16" id="KW-1185">Reference proteome</keyword>
<evidence type="ECO:0000259" key="14">
    <source>
        <dbReference type="Pfam" id="PF01726"/>
    </source>
</evidence>
<protein>
    <submittedName>
        <fullName evidence="15">Repressor LexA</fullName>
        <ecNumber evidence="15">3.4.21.88</ecNumber>
    </submittedName>
</protein>
<reference evidence="15 16" key="1">
    <citation type="submission" date="2018-09" db="EMBL/GenBank/DDBJ databases">
        <authorList>
            <person name="Zhu H."/>
        </authorList>
    </citation>
    <scope>NUCLEOTIDE SEQUENCE [LARGE SCALE GENOMIC DNA]</scope>
    <source>
        <strain evidence="15 16">K2S05-167</strain>
    </source>
</reference>
<sequence>MPPRLTATRLQLLRRIGQHIQEHGRPPSAAELARLMGQSEAGISIHIKALISLGLIERQAARGPVHLTSKAEAILQVGIPIYGQIAAGPPLLAEQTPDRLTPSLDKLMGVREGDFLLEVNGESMIGIGIMDGDLVLIRPAQEVLDGEVAVVLVPGENVATLKRLYLFHDEVILESENPDMPRLSFPADQVTIQGKMIGRLGLGTPPRKSRRR</sequence>
<dbReference type="CDD" id="cd06529">
    <property type="entry name" value="S24_LexA-like"/>
    <property type="match status" value="1"/>
</dbReference>
<dbReference type="InterPro" id="IPR039418">
    <property type="entry name" value="LexA-like"/>
</dbReference>
<name>A0A418VHF1_9DEIO</name>
<evidence type="ECO:0000259" key="13">
    <source>
        <dbReference type="Pfam" id="PF00717"/>
    </source>
</evidence>
<keyword evidence="11" id="KW-0742">SOS response</keyword>
<dbReference type="InterPro" id="IPR036286">
    <property type="entry name" value="LexA/Signal_pep-like_sf"/>
</dbReference>
<dbReference type="SUPFAM" id="SSF46785">
    <property type="entry name" value="Winged helix' DNA-binding domain"/>
    <property type="match status" value="1"/>
</dbReference>
<dbReference type="InterPro" id="IPR006199">
    <property type="entry name" value="LexA_DNA-bd_dom"/>
</dbReference>
<gene>
    <name evidence="15" type="primary">lexA</name>
    <name evidence="15" type="ORF">D3875_00485</name>
</gene>
<dbReference type="PANTHER" id="PTHR33516">
    <property type="entry name" value="LEXA REPRESSOR"/>
    <property type="match status" value="1"/>
</dbReference>
<evidence type="ECO:0000256" key="2">
    <source>
        <dbReference type="ARBA" id="ARBA00022491"/>
    </source>
</evidence>
<keyword evidence="2" id="KW-0678">Repressor</keyword>
<keyword evidence="4" id="KW-0227">DNA damage</keyword>
<evidence type="ECO:0000256" key="1">
    <source>
        <dbReference type="ARBA" id="ARBA00007484"/>
    </source>
</evidence>
<evidence type="ECO:0000256" key="11">
    <source>
        <dbReference type="ARBA" id="ARBA00023236"/>
    </source>
</evidence>
<accession>A0A418VHF1</accession>
<evidence type="ECO:0000313" key="15">
    <source>
        <dbReference type="EMBL" id="RJF75561.1"/>
    </source>
</evidence>
<evidence type="ECO:0000256" key="10">
    <source>
        <dbReference type="ARBA" id="ARBA00023204"/>
    </source>
</evidence>
<evidence type="ECO:0000256" key="4">
    <source>
        <dbReference type="ARBA" id="ARBA00022763"/>
    </source>
</evidence>
<evidence type="ECO:0000256" key="3">
    <source>
        <dbReference type="ARBA" id="ARBA00022705"/>
    </source>
</evidence>
<dbReference type="RefSeq" id="WP_119759969.1">
    <property type="nucleotide sequence ID" value="NZ_QYUJ01000004.1"/>
</dbReference>
<keyword evidence="3" id="KW-0235">DNA replication</keyword>
<dbReference type="OrthoDB" id="194368at2"/>
<comment type="similarity">
    <text evidence="1 12">Belongs to the peptidase S24 family.</text>
</comment>
<comment type="caution">
    <text evidence="15">The sequence shown here is derived from an EMBL/GenBank/DDBJ whole genome shotgun (WGS) entry which is preliminary data.</text>
</comment>
<evidence type="ECO:0000256" key="7">
    <source>
        <dbReference type="ARBA" id="ARBA00023015"/>
    </source>
</evidence>
<dbReference type="GO" id="GO:0009432">
    <property type="term" value="P:SOS response"/>
    <property type="evidence" value="ECO:0007669"/>
    <property type="project" value="UniProtKB-KW"/>
</dbReference>
<dbReference type="EC" id="3.4.21.88" evidence="15"/>
<dbReference type="GO" id="GO:0004252">
    <property type="term" value="F:serine-type endopeptidase activity"/>
    <property type="evidence" value="ECO:0007669"/>
    <property type="project" value="UniProtKB-EC"/>
</dbReference>
<keyword evidence="8" id="KW-0238">DNA-binding</keyword>
<dbReference type="Pfam" id="PF01726">
    <property type="entry name" value="LexA_DNA_bind"/>
    <property type="match status" value="1"/>
</dbReference>
<dbReference type="GO" id="GO:0003677">
    <property type="term" value="F:DNA binding"/>
    <property type="evidence" value="ECO:0007669"/>
    <property type="project" value="UniProtKB-KW"/>
</dbReference>